<reference evidence="5" key="1">
    <citation type="submission" date="2021-06" db="EMBL/GenBank/DDBJ databases">
        <authorList>
            <consortium name="Wellcome Sanger Institute Data Sharing"/>
        </authorList>
    </citation>
    <scope>NUCLEOTIDE SEQUENCE [LARGE SCALE GENOMIC DNA]</scope>
</reference>
<proteinExistence type="inferred from homology"/>
<evidence type="ECO:0000313" key="6">
    <source>
        <dbReference type="Proteomes" id="UP000694620"/>
    </source>
</evidence>
<comment type="cofactor">
    <cofactor evidence="1">
        <name>heme</name>
        <dbReference type="ChEBI" id="CHEBI:30413"/>
    </cofactor>
</comment>
<dbReference type="PRINTS" id="PR00385">
    <property type="entry name" value="P450"/>
</dbReference>
<reference evidence="5" key="2">
    <citation type="submission" date="2025-08" db="UniProtKB">
        <authorList>
            <consortium name="Ensembl"/>
        </authorList>
    </citation>
    <scope>IDENTIFICATION</scope>
</reference>
<dbReference type="GO" id="GO:0005737">
    <property type="term" value="C:cytoplasm"/>
    <property type="evidence" value="ECO:0007669"/>
    <property type="project" value="TreeGrafter"/>
</dbReference>
<keyword evidence="6" id="KW-1185">Reference proteome</keyword>
<dbReference type="GO" id="GO:0016712">
    <property type="term" value="F:oxidoreductase activity, acting on paired donors, with incorporation or reduction of molecular oxygen, reduced flavin or flavoprotein as one donor, and incorporation of one atom of oxygen"/>
    <property type="evidence" value="ECO:0007669"/>
    <property type="project" value="TreeGrafter"/>
</dbReference>
<dbReference type="InterPro" id="IPR001128">
    <property type="entry name" value="Cyt_P450"/>
</dbReference>
<dbReference type="InterPro" id="IPR002401">
    <property type="entry name" value="Cyt_P450_E_grp-I"/>
</dbReference>
<accession>A0A8C4RBT6</accession>
<comment type="similarity">
    <text evidence="2">Belongs to the cytochrome P450 family.</text>
</comment>
<dbReference type="GeneTree" id="ENSGT00940000155736"/>
<evidence type="ECO:0000256" key="4">
    <source>
        <dbReference type="ARBA" id="ARBA00023004"/>
    </source>
</evidence>
<evidence type="ECO:0000256" key="2">
    <source>
        <dbReference type="ARBA" id="ARBA00010617"/>
    </source>
</evidence>
<dbReference type="Ensembl" id="ENSECRT00000000249.1">
    <property type="protein sequence ID" value="ENSECRP00000000243.1"/>
    <property type="gene ID" value="ENSECRG00000000134.1"/>
</dbReference>
<dbReference type="AlphaFoldDB" id="A0A8C4RBT6"/>
<dbReference type="InterPro" id="IPR050182">
    <property type="entry name" value="Cytochrome_P450_fam2"/>
</dbReference>
<reference evidence="5" key="3">
    <citation type="submission" date="2025-09" db="UniProtKB">
        <authorList>
            <consortium name="Ensembl"/>
        </authorList>
    </citation>
    <scope>IDENTIFICATION</scope>
</reference>
<dbReference type="PANTHER" id="PTHR24300">
    <property type="entry name" value="CYTOCHROME P450 508A4-RELATED"/>
    <property type="match status" value="1"/>
</dbReference>
<dbReference type="SUPFAM" id="SSF48264">
    <property type="entry name" value="Cytochrome P450"/>
    <property type="match status" value="1"/>
</dbReference>
<dbReference type="GO" id="GO:0006805">
    <property type="term" value="P:xenobiotic metabolic process"/>
    <property type="evidence" value="ECO:0007669"/>
    <property type="project" value="TreeGrafter"/>
</dbReference>
<keyword evidence="4" id="KW-0408">Iron</keyword>
<dbReference type="Proteomes" id="UP000694620">
    <property type="component" value="Chromosome 1"/>
</dbReference>
<evidence type="ECO:0000256" key="1">
    <source>
        <dbReference type="ARBA" id="ARBA00001971"/>
    </source>
</evidence>
<dbReference type="GO" id="GO:0005506">
    <property type="term" value="F:iron ion binding"/>
    <property type="evidence" value="ECO:0007669"/>
    <property type="project" value="InterPro"/>
</dbReference>
<protein>
    <submittedName>
        <fullName evidence="5">Uncharacterized protein</fullName>
    </submittedName>
</protein>
<name>A0A8C4RBT6_ERPCA</name>
<dbReference type="GO" id="GO:0006082">
    <property type="term" value="P:organic acid metabolic process"/>
    <property type="evidence" value="ECO:0007669"/>
    <property type="project" value="TreeGrafter"/>
</dbReference>
<dbReference type="Pfam" id="PF00067">
    <property type="entry name" value="p450"/>
    <property type="match status" value="1"/>
</dbReference>
<evidence type="ECO:0000313" key="5">
    <source>
        <dbReference type="Ensembl" id="ENSECRP00000000243.1"/>
    </source>
</evidence>
<dbReference type="PANTHER" id="PTHR24300:SF375">
    <property type="entry name" value="CYTOCHROME P450 FAMILY"/>
    <property type="match status" value="1"/>
</dbReference>
<evidence type="ECO:0000256" key="3">
    <source>
        <dbReference type="ARBA" id="ARBA00022723"/>
    </source>
</evidence>
<dbReference type="PRINTS" id="PR00463">
    <property type="entry name" value="EP450I"/>
</dbReference>
<organism evidence="5 6">
    <name type="scientific">Erpetoichthys calabaricus</name>
    <name type="common">Rope fish</name>
    <name type="synonym">Calamoichthys calabaricus</name>
    <dbReference type="NCBI Taxonomy" id="27687"/>
    <lineage>
        <taxon>Eukaryota</taxon>
        <taxon>Metazoa</taxon>
        <taxon>Chordata</taxon>
        <taxon>Craniata</taxon>
        <taxon>Vertebrata</taxon>
        <taxon>Euteleostomi</taxon>
        <taxon>Actinopterygii</taxon>
        <taxon>Polypteriformes</taxon>
        <taxon>Polypteridae</taxon>
        <taxon>Erpetoichthys</taxon>
    </lineage>
</organism>
<sequence length="145" mass="16543">LADESNKAESPFHYNNLLECVKDLFLAGTETTSTTLRFGLLVLIKFPHIQEKVQKEIAEVIGLKRSPALADKKKMPYTNAVIHEIQRLADLTPMSVPHATTEDTHFRGYVIPKVRYFFQVYVYWSSIFSGFKLASDTSFQVAWLS</sequence>
<dbReference type="GO" id="GO:0020037">
    <property type="term" value="F:heme binding"/>
    <property type="evidence" value="ECO:0007669"/>
    <property type="project" value="InterPro"/>
</dbReference>
<dbReference type="InterPro" id="IPR036396">
    <property type="entry name" value="Cyt_P450_sf"/>
</dbReference>
<keyword evidence="3" id="KW-0479">Metal-binding</keyword>
<dbReference type="Gene3D" id="1.10.630.10">
    <property type="entry name" value="Cytochrome P450"/>
    <property type="match status" value="1"/>
</dbReference>